<feature type="compositionally biased region" description="Low complexity" evidence="1">
    <location>
        <begin position="31"/>
        <end position="43"/>
    </location>
</feature>
<protein>
    <submittedName>
        <fullName evidence="2">Uncharacterized protein</fullName>
    </submittedName>
</protein>
<keyword evidence="3" id="KW-1185">Reference proteome</keyword>
<organism evidence="2 3">
    <name type="scientific">Secundilactobacillus paracollinoides</name>
    <dbReference type="NCBI Taxonomy" id="240427"/>
    <lineage>
        <taxon>Bacteria</taxon>
        <taxon>Bacillati</taxon>
        <taxon>Bacillota</taxon>
        <taxon>Bacilli</taxon>
        <taxon>Lactobacillales</taxon>
        <taxon>Lactobacillaceae</taxon>
        <taxon>Secundilactobacillus</taxon>
    </lineage>
</organism>
<accession>A0A1B2IZT5</accession>
<gene>
    <name evidence="2" type="ORF">AYR63_10665</name>
</gene>
<proteinExistence type="predicted"/>
<evidence type="ECO:0000256" key="1">
    <source>
        <dbReference type="SAM" id="MobiDB-lite"/>
    </source>
</evidence>
<evidence type="ECO:0000313" key="3">
    <source>
        <dbReference type="Proteomes" id="UP000093267"/>
    </source>
</evidence>
<feature type="region of interest" description="Disordered" evidence="1">
    <location>
        <begin position="1"/>
        <end position="56"/>
    </location>
</feature>
<dbReference type="EMBL" id="CP014924">
    <property type="protein sequence ID" value="ANZ67562.1"/>
    <property type="molecule type" value="Genomic_DNA"/>
</dbReference>
<reference evidence="2 3" key="1">
    <citation type="submission" date="2016-03" db="EMBL/GenBank/DDBJ databases">
        <title>Pediococcus and Lactobacillus from brewery environment - whole genome sequencing and assembly.</title>
        <authorList>
            <person name="Behr J."/>
            <person name="Geissler A.J."/>
            <person name="Vogel R.F."/>
        </authorList>
    </citation>
    <scope>NUCLEOTIDE SEQUENCE [LARGE SCALE GENOMIC DNA]</scope>
    <source>
        <strain evidence="2 3">TMW 1.1995</strain>
    </source>
</reference>
<name>A0A1B2IZT5_9LACO</name>
<sequence length="72" mass="8350">MLNTFRQYDIERRNRKPKPKAETESRKKVAPNQPQQSKPQQLPSIHKKLPNEKKTSHITAIIMVVTQLASTD</sequence>
<evidence type="ECO:0000313" key="2">
    <source>
        <dbReference type="EMBL" id="ANZ67562.1"/>
    </source>
</evidence>
<dbReference type="AlphaFoldDB" id="A0A1B2IZT5"/>
<dbReference type="Proteomes" id="UP000093267">
    <property type="component" value="Chromosome"/>
</dbReference>